<dbReference type="Gene3D" id="1.10.10.60">
    <property type="entry name" value="Homeodomain-like"/>
    <property type="match status" value="1"/>
</dbReference>
<reference evidence="5 6" key="1">
    <citation type="journal article" date="2013" name="Stand. Genomic Sci.">
        <title>Genomic Encyclopedia of Type Strains, Phase I: The one thousand microbial genomes (KMG-I) project.</title>
        <authorList>
            <person name="Kyrpides N.C."/>
            <person name="Woyke T."/>
            <person name="Eisen J.A."/>
            <person name="Garrity G."/>
            <person name="Lilburn T.G."/>
            <person name="Beck B.J."/>
            <person name="Whitman W.B."/>
            <person name="Hugenholtz P."/>
            <person name="Klenk H.P."/>
        </authorList>
    </citation>
    <scope>NUCLEOTIDE SEQUENCE [LARGE SCALE GENOMIC DNA]</scope>
    <source>
        <strain evidence="5 6">DSM 13484</strain>
    </source>
</reference>
<accession>A0A562SIM1</accession>
<dbReference type="PANTHER" id="PTHR46796">
    <property type="entry name" value="HTH-TYPE TRANSCRIPTIONAL ACTIVATOR RHAS-RELATED"/>
    <property type="match status" value="1"/>
</dbReference>
<sequence length="258" mass="29323">MQVTYLPPAIRVAEYVREILVIEDCRVTNPFVLPLFANGTPTLLFQTAKGQIGHATNNLTLFGQTVFPDTLTIREDFTLIAYFFQPYALNSLFGVSAQELTDNPIDLNLLPAQVRAGLQEQLLNATGSSEMIALLDNYIFSLTTRIKTDMRIIKYAVEKIASAPSKKNLAVVQQELYMTGRTFQRLFRKNIGIIPTQFRRISQFNAAFRQLNQLQFKNLTDLSFSNGYADQSHFIRAFREFTSLTPGEYLAYRQPAEN</sequence>
<organism evidence="5 6">
    <name type="scientific">Chitinophaga japonensis</name>
    <name type="common">Flexibacter japonensis</name>
    <dbReference type="NCBI Taxonomy" id="104662"/>
    <lineage>
        <taxon>Bacteria</taxon>
        <taxon>Pseudomonadati</taxon>
        <taxon>Bacteroidota</taxon>
        <taxon>Chitinophagia</taxon>
        <taxon>Chitinophagales</taxon>
        <taxon>Chitinophagaceae</taxon>
        <taxon>Chitinophaga</taxon>
    </lineage>
</organism>
<comment type="caution">
    <text evidence="5">The sequence shown here is derived from an EMBL/GenBank/DDBJ whole genome shotgun (WGS) entry which is preliminary data.</text>
</comment>
<evidence type="ECO:0000259" key="4">
    <source>
        <dbReference type="PROSITE" id="PS01124"/>
    </source>
</evidence>
<evidence type="ECO:0000256" key="1">
    <source>
        <dbReference type="ARBA" id="ARBA00023015"/>
    </source>
</evidence>
<gene>
    <name evidence="5" type="ORF">LX66_5568</name>
</gene>
<protein>
    <submittedName>
        <fullName evidence="5">AraC-like DNA-binding protein</fullName>
    </submittedName>
</protein>
<dbReference type="PROSITE" id="PS01124">
    <property type="entry name" value="HTH_ARAC_FAMILY_2"/>
    <property type="match status" value="1"/>
</dbReference>
<keyword evidence="6" id="KW-1185">Reference proteome</keyword>
<name>A0A562SIM1_CHIJA</name>
<dbReference type="SMART" id="SM00342">
    <property type="entry name" value="HTH_ARAC"/>
    <property type="match status" value="1"/>
</dbReference>
<dbReference type="RefSeq" id="WP_145719538.1">
    <property type="nucleotide sequence ID" value="NZ_BAAAFY010000003.1"/>
</dbReference>
<dbReference type="EMBL" id="VLLG01000008">
    <property type="protein sequence ID" value="TWI80963.1"/>
    <property type="molecule type" value="Genomic_DNA"/>
</dbReference>
<keyword evidence="3" id="KW-0804">Transcription</keyword>
<dbReference type="Pfam" id="PF12833">
    <property type="entry name" value="HTH_18"/>
    <property type="match status" value="1"/>
</dbReference>
<dbReference type="Proteomes" id="UP000316778">
    <property type="component" value="Unassembled WGS sequence"/>
</dbReference>
<feature type="domain" description="HTH araC/xylS-type" evidence="4">
    <location>
        <begin position="150"/>
        <end position="252"/>
    </location>
</feature>
<evidence type="ECO:0000313" key="5">
    <source>
        <dbReference type="EMBL" id="TWI80963.1"/>
    </source>
</evidence>
<keyword evidence="1" id="KW-0805">Transcription regulation</keyword>
<evidence type="ECO:0000256" key="3">
    <source>
        <dbReference type="ARBA" id="ARBA00023163"/>
    </source>
</evidence>
<dbReference type="GO" id="GO:0003700">
    <property type="term" value="F:DNA-binding transcription factor activity"/>
    <property type="evidence" value="ECO:0007669"/>
    <property type="project" value="InterPro"/>
</dbReference>
<evidence type="ECO:0000256" key="2">
    <source>
        <dbReference type="ARBA" id="ARBA00023125"/>
    </source>
</evidence>
<dbReference type="InterPro" id="IPR046532">
    <property type="entry name" value="DUF6597"/>
</dbReference>
<dbReference type="OrthoDB" id="323290at2"/>
<evidence type="ECO:0000313" key="6">
    <source>
        <dbReference type="Proteomes" id="UP000316778"/>
    </source>
</evidence>
<dbReference type="AlphaFoldDB" id="A0A562SIM1"/>
<dbReference type="Pfam" id="PF20240">
    <property type="entry name" value="DUF6597"/>
    <property type="match status" value="1"/>
</dbReference>
<dbReference type="InterPro" id="IPR018060">
    <property type="entry name" value="HTH_AraC"/>
</dbReference>
<keyword evidence="2 5" id="KW-0238">DNA-binding</keyword>
<dbReference type="InterPro" id="IPR009057">
    <property type="entry name" value="Homeodomain-like_sf"/>
</dbReference>
<proteinExistence type="predicted"/>
<dbReference type="PANTHER" id="PTHR46796:SF13">
    <property type="entry name" value="HTH-TYPE TRANSCRIPTIONAL ACTIVATOR RHAS"/>
    <property type="match status" value="1"/>
</dbReference>
<dbReference type="GO" id="GO:0043565">
    <property type="term" value="F:sequence-specific DNA binding"/>
    <property type="evidence" value="ECO:0007669"/>
    <property type="project" value="InterPro"/>
</dbReference>
<dbReference type="SUPFAM" id="SSF46689">
    <property type="entry name" value="Homeodomain-like"/>
    <property type="match status" value="1"/>
</dbReference>
<dbReference type="InterPro" id="IPR050204">
    <property type="entry name" value="AraC_XylS_family_regulators"/>
</dbReference>